<proteinExistence type="inferred from homology"/>
<dbReference type="PANTHER" id="PTHR43776:SF7">
    <property type="entry name" value="D,D-DIPEPTIDE TRANSPORT ATP-BINDING PROTEIN DDPF-RELATED"/>
    <property type="match status" value="1"/>
</dbReference>
<dbReference type="CDD" id="cd03257">
    <property type="entry name" value="ABC_NikE_OppD_transporters"/>
    <property type="match status" value="1"/>
</dbReference>
<dbReference type="Gene3D" id="3.40.50.300">
    <property type="entry name" value="P-loop containing nucleotide triphosphate hydrolases"/>
    <property type="match status" value="1"/>
</dbReference>
<sequence length="479" mass="53094">MTETRDTDMADGTNTGRAERSRRPTDEPLVRVRGLEKHFFENDTIFDRFLGDGRTAVKAVDGIDFDIHRGETLGLVGESGCGKSTTGETMLRLQEPTDGSVEFEGRNIYDLAGDDLLAFRREAQVVFQDPFSSLDPRMTIGEVIIQPLEIHDVGTRAERVARARDLLERVGLSADQLDRYPHEFSGGQRQRIGIARALALEPEFIVLDEPTSALDVSVQAQVLNLLEDLQEEFDLTYLLISHDLSVINHVCDRVAVMYLGELVEIGPAAELFADPKHPYTKALLASVPRATTDEAERERRTISGDVPSPRNPPSGCSFRTRCPVVIRPPDLDISRDAYLEIVRYRTLLANGRLDPDARWEQLDDPDGNDVTLFTDSIREELFTVEFAGEDRVVLDESFEALADGDVETAERILTERFASVCEAVNPELTDDAHAAACLREDQPSETRETADEWTHEHGGGGTPSAGPSARTSGIDSRTD</sequence>
<dbReference type="AlphaFoldDB" id="A0A238UMU3"/>
<feature type="region of interest" description="Disordered" evidence="5">
    <location>
        <begin position="439"/>
        <end position="479"/>
    </location>
</feature>
<evidence type="ECO:0000256" key="2">
    <source>
        <dbReference type="ARBA" id="ARBA00022448"/>
    </source>
</evidence>
<dbReference type="Proteomes" id="UP000198397">
    <property type="component" value="Unassembled WGS sequence"/>
</dbReference>
<dbReference type="NCBIfam" id="TIGR01727">
    <property type="entry name" value="oligo_HPY"/>
    <property type="match status" value="1"/>
</dbReference>
<dbReference type="FunFam" id="3.40.50.300:FF:000016">
    <property type="entry name" value="Oligopeptide ABC transporter ATP-binding component"/>
    <property type="match status" value="1"/>
</dbReference>
<evidence type="ECO:0000256" key="5">
    <source>
        <dbReference type="SAM" id="MobiDB-lite"/>
    </source>
</evidence>
<evidence type="ECO:0000259" key="6">
    <source>
        <dbReference type="PROSITE" id="PS50893"/>
    </source>
</evidence>
<keyword evidence="2" id="KW-0813">Transport</keyword>
<dbReference type="InterPro" id="IPR013563">
    <property type="entry name" value="Oligopep_ABC_C"/>
</dbReference>
<evidence type="ECO:0000256" key="1">
    <source>
        <dbReference type="ARBA" id="ARBA00005417"/>
    </source>
</evidence>
<keyword evidence="3" id="KW-0547">Nucleotide-binding</keyword>
<dbReference type="GO" id="GO:0055085">
    <property type="term" value="P:transmembrane transport"/>
    <property type="evidence" value="ECO:0007669"/>
    <property type="project" value="UniProtKB-ARBA"/>
</dbReference>
<dbReference type="PROSITE" id="PS50893">
    <property type="entry name" value="ABC_TRANSPORTER_2"/>
    <property type="match status" value="1"/>
</dbReference>
<feature type="compositionally biased region" description="Basic and acidic residues" evidence="5">
    <location>
        <begin position="291"/>
        <end position="302"/>
    </location>
</feature>
<dbReference type="InterPro" id="IPR027417">
    <property type="entry name" value="P-loop_NTPase"/>
</dbReference>
<evidence type="ECO:0000313" key="8">
    <source>
        <dbReference type="Proteomes" id="UP000198397"/>
    </source>
</evidence>
<reference evidence="7 8" key="1">
    <citation type="submission" date="2017-06" db="EMBL/GenBank/DDBJ databases">
        <authorList>
            <person name="Kim H.J."/>
            <person name="Triplett B.A."/>
        </authorList>
    </citation>
    <scope>NUCLEOTIDE SEQUENCE [LARGE SCALE GENOMIC DNA]</scope>
    <source>
        <strain evidence="7 8">DSM 8800</strain>
    </source>
</reference>
<evidence type="ECO:0000256" key="3">
    <source>
        <dbReference type="ARBA" id="ARBA00022741"/>
    </source>
</evidence>
<evidence type="ECO:0000313" key="7">
    <source>
        <dbReference type="EMBL" id="SNR23251.1"/>
    </source>
</evidence>
<dbReference type="SMART" id="SM00382">
    <property type="entry name" value="AAA"/>
    <property type="match status" value="1"/>
</dbReference>
<feature type="region of interest" description="Disordered" evidence="5">
    <location>
        <begin position="1"/>
        <end position="27"/>
    </location>
</feature>
<gene>
    <name evidence="7" type="ORF">SAMN06264855_10186</name>
</gene>
<accession>A0A238UMU3</accession>
<feature type="compositionally biased region" description="Basic and acidic residues" evidence="5">
    <location>
        <begin position="439"/>
        <end position="458"/>
    </location>
</feature>
<dbReference type="GO" id="GO:0015833">
    <property type="term" value="P:peptide transport"/>
    <property type="evidence" value="ECO:0007669"/>
    <property type="project" value="InterPro"/>
</dbReference>
<evidence type="ECO:0000256" key="4">
    <source>
        <dbReference type="ARBA" id="ARBA00022840"/>
    </source>
</evidence>
<dbReference type="GO" id="GO:0005524">
    <property type="term" value="F:ATP binding"/>
    <property type="evidence" value="ECO:0007669"/>
    <property type="project" value="UniProtKB-KW"/>
</dbReference>
<organism evidence="7 8">
    <name type="scientific">Halorubrum vacuolatum</name>
    <name type="common">Natronobacterium vacuolatum</name>
    <dbReference type="NCBI Taxonomy" id="63740"/>
    <lineage>
        <taxon>Archaea</taxon>
        <taxon>Methanobacteriati</taxon>
        <taxon>Methanobacteriota</taxon>
        <taxon>Stenosarchaea group</taxon>
        <taxon>Halobacteria</taxon>
        <taxon>Halobacteriales</taxon>
        <taxon>Haloferacaceae</taxon>
        <taxon>Halorubrum</taxon>
    </lineage>
</organism>
<dbReference type="Pfam" id="PF08352">
    <property type="entry name" value="oligo_HPY"/>
    <property type="match status" value="1"/>
</dbReference>
<feature type="compositionally biased region" description="Polar residues" evidence="5">
    <location>
        <begin position="470"/>
        <end position="479"/>
    </location>
</feature>
<dbReference type="InterPro" id="IPR003439">
    <property type="entry name" value="ABC_transporter-like_ATP-bd"/>
</dbReference>
<comment type="similarity">
    <text evidence="1">Belongs to the ABC transporter superfamily.</text>
</comment>
<dbReference type="SUPFAM" id="SSF52540">
    <property type="entry name" value="P-loop containing nucleoside triphosphate hydrolases"/>
    <property type="match status" value="1"/>
</dbReference>
<dbReference type="GO" id="GO:0016887">
    <property type="term" value="F:ATP hydrolysis activity"/>
    <property type="evidence" value="ECO:0007669"/>
    <property type="project" value="InterPro"/>
</dbReference>
<dbReference type="InterPro" id="IPR050319">
    <property type="entry name" value="ABC_transp_ATP-bind"/>
</dbReference>
<keyword evidence="8" id="KW-1185">Reference proteome</keyword>
<dbReference type="PANTHER" id="PTHR43776">
    <property type="entry name" value="TRANSPORT ATP-BINDING PROTEIN"/>
    <property type="match status" value="1"/>
</dbReference>
<dbReference type="EMBL" id="FZNQ01000001">
    <property type="protein sequence ID" value="SNR23251.1"/>
    <property type="molecule type" value="Genomic_DNA"/>
</dbReference>
<dbReference type="Pfam" id="PF00005">
    <property type="entry name" value="ABC_tran"/>
    <property type="match status" value="1"/>
</dbReference>
<dbReference type="InterPro" id="IPR003593">
    <property type="entry name" value="AAA+_ATPase"/>
</dbReference>
<protein>
    <submittedName>
        <fullName evidence="7">Peptide/nickel transport system ATP-binding protein</fullName>
    </submittedName>
</protein>
<keyword evidence="4 7" id="KW-0067">ATP-binding</keyword>
<dbReference type="InterPro" id="IPR017871">
    <property type="entry name" value="ABC_transporter-like_CS"/>
</dbReference>
<feature type="region of interest" description="Disordered" evidence="5">
    <location>
        <begin position="290"/>
        <end position="315"/>
    </location>
</feature>
<name>A0A238UMU3_HALVU</name>
<feature type="domain" description="ABC transporter" evidence="6">
    <location>
        <begin position="30"/>
        <end position="284"/>
    </location>
</feature>
<feature type="compositionally biased region" description="Basic and acidic residues" evidence="5">
    <location>
        <begin position="17"/>
        <end position="27"/>
    </location>
</feature>
<dbReference type="PROSITE" id="PS00211">
    <property type="entry name" value="ABC_TRANSPORTER_1"/>
    <property type="match status" value="1"/>
</dbReference>